<dbReference type="SUPFAM" id="SSF51197">
    <property type="entry name" value="Clavaminate synthase-like"/>
    <property type="match status" value="1"/>
</dbReference>
<dbReference type="Proteomes" id="UP000799441">
    <property type="component" value="Unassembled WGS sequence"/>
</dbReference>
<dbReference type="Gene3D" id="2.60.120.620">
    <property type="entry name" value="q2cbj1_9rhob like domain"/>
    <property type="match status" value="1"/>
</dbReference>
<keyword evidence="1" id="KW-0560">Oxidoreductase</keyword>
<organism evidence="1 2">
    <name type="scientific">Polychaeton citri CBS 116435</name>
    <dbReference type="NCBI Taxonomy" id="1314669"/>
    <lineage>
        <taxon>Eukaryota</taxon>
        <taxon>Fungi</taxon>
        <taxon>Dikarya</taxon>
        <taxon>Ascomycota</taxon>
        <taxon>Pezizomycotina</taxon>
        <taxon>Dothideomycetes</taxon>
        <taxon>Dothideomycetidae</taxon>
        <taxon>Capnodiales</taxon>
        <taxon>Capnodiaceae</taxon>
        <taxon>Polychaeton</taxon>
    </lineage>
</organism>
<gene>
    <name evidence="1" type="ORF">K431DRAFT_285694</name>
</gene>
<evidence type="ECO:0000313" key="2">
    <source>
        <dbReference type="Proteomes" id="UP000799441"/>
    </source>
</evidence>
<dbReference type="OrthoDB" id="2106152at2759"/>
<dbReference type="AlphaFoldDB" id="A0A9P4UQ15"/>
<comment type="caution">
    <text evidence="1">The sequence shown here is derived from an EMBL/GenBank/DDBJ whole genome shotgun (WGS) entry which is preliminary data.</text>
</comment>
<dbReference type="EMBL" id="MU003798">
    <property type="protein sequence ID" value="KAF2720585.1"/>
    <property type="molecule type" value="Genomic_DNA"/>
</dbReference>
<dbReference type="PANTHER" id="PTHR40470:SF1">
    <property type="entry name" value="PHYTANOYL-COA DIOXYGENASE FAMILY PROTEIN (AFU_ORTHOLOGUE AFUA_2G15850)"/>
    <property type="match status" value="1"/>
</dbReference>
<keyword evidence="1" id="KW-0223">Dioxygenase</keyword>
<dbReference type="InterPro" id="IPR008775">
    <property type="entry name" value="Phytyl_CoA_dOase-like"/>
</dbReference>
<dbReference type="Pfam" id="PF05721">
    <property type="entry name" value="PhyH"/>
    <property type="match status" value="1"/>
</dbReference>
<dbReference type="GO" id="GO:0051213">
    <property type="term" value="F:dioxygenase activity"/>
    <property type="evidence" value="ECO:0007669"/>
    <property type="project" value="UniProtKB-KW"/>
</dbReference>
<sequence>MSPQPYAARLAEASSSHEELRTLLGRDGFVKIPSVLQNDELRELRNACQDITAQARAGRWPYVRTLPKQFPPWNDNVSHGIWGVQHLLHPDQPNQGLYAWSYFHETVVDAVTGILACERDELVMELYNLLVRPDDDFTLRWHRDDIGPEVPPDEELRRLQEPMLHAQWNLALYDDESLVVVAGSHKRARTDEERSADPYEPVLSGQQVVKMKAGDIVFYNNNILHRGAYKSDVERMTLHGSMGLTSADPARARNILQHGIGEWADKCSFIALDASKVQLAEAMKESLIRMGTGDSVGYSQRDVL</sequence>
<protein>
    <submittedName>
        <fullName evidence="1">Phytanoyl-CoA dioxygenase family protein</fullName>
    </submittedName>
</protein>
<keyword evidence="2" id="KW-1185">Reference proteome</keyword>
<name>A0A9P4UQ15_9PEZI</name>
<accession>A0A9P4UQ15</accession>
<reference evidence="1" key="1">
    <citation type="journal article" date="2020" name="Stud. Mycol.">
        <title>101 Dothideomycetes genomes: a test case for predicting lifestyles and emergence of pathogens.</title>
        <authorList>
            <person name="Haridas S."/>
            <person name="Albert R."/>
            <person name="Binder M."/>
            <person name="Bloem J."/>
            <person name="Labutti K."/>
            <person name="Salamov A."/>
            <person name="Andreopoulos B."/>
            <person name="Baker S."/>
            <person name="Barry K."/>
            <person name="Bills G."/>
            <person name="Bluhm B."/>
            <person name="Cannon C."/>
            <person name="Castanera R."/>
            <person name="Culley D."/>
            <person name="Daum C."/>
            <person name="Ezra D."/>
            <person name="Gonzalez J."/>
            <person name="Henrissat B."/>
            <person name="Kuo A."/>
            <person name="Liang C."/>
            <person name="Lipzen A."/>
            <person name="Lutzoni F."/>
            <person name="Magnuson J."/>
            <person name="Mondo S."/>
            <person name="Nolan M."/>
            <person name="Ohm R."/>
            <person name="Pangilinan J."/>
            <person name="Park H.-J."/>
            <person name="Ramirez L."/>
            <person name="Alfaro M."/>
            <person name="Sun H."/>
            <person name="Tritt A."/>
            <person name="Yoshinaga Y."/>
            <person name="Zwiers L.-H."/>
            <person name="Turgeon B."/>
            <person name="Goodwin S."/>
            <person name="Spatafora J."/>
            <person name="Crous P."/>
            <person name="Grigoriev I."/>
        </authorList>
    </citation>
    <scope>NUCLEOTIDE SEQUENCE</scope>
    <source>
        <strain evidence="1">CBS 116435</strain>
    </source>
</reference>
<dbReference type="PANTHER" id="PTHR40470">
    <property type="entry name" value="PHYTANOYL-COA DIOXYGENASE FAMILY PROTEIN (AFU_ORTHOLOGUE AFUA_2G15850)"/>
    <property type="match status" value="1"/>
</dbReference>
<evidence type="ECO:0000313" key="1">
    <source>
        <dbReference type="EMBL" id="KAF2720585.1"/>
    </source>
</evidence>
<proteinExistence type="predicted"/>